<protein>
    <submittedName>
        <fullName evidence="2">Hydrolase</fullName>
    </submittedName>
</protein>
<reference evidence="2 3" key="1">
    <citation type="journal article" date="2003" name="Int. J. Syst. Evol. Microbiol.">
        <title>Bacillus nealsonii sp. nov., isolated from a spacecraft-assembly facility, whose spores are gamma-radiation resistant.</title>
        <authorList>
            <person name="Venkateswaran K."/>
            <person name="Kempf M."/>
            <person name="Chen F."/>
            <person name="Satomi M."/>
            <person name="Nicholson W."/>
            <person name="Kern R."/>
        </authorList>
    </citation>
    <scope>NUCLEOTIDE SEQUENCE [LARGE SCALE GENOMIC DNA]</scope>
    <source>
        <strain evidence="2 3">FO-92</strain>
    </source>
</reference>
<sequence length="206" mass="23368">MKLKGTLLFIGDSITESGRWEDAEGIGNGYVRVIHDYLAHRDPEIFLNILNKGVGGDRITDLAARWEKDVLQYNPTVVSISIGINDVWRQLDSPEKKAVLPDEFIHLYADLLKQLKDKTGASIILMEPTILQEDLYSEGNRKLKPYVEGVKMLAEKFDAVLVPTHEAFCNYLQYENRKIMTTDGVHMNSIGNMLMAKTWLKAVLTE</sequence>
<feature type="domain" description="SGNH hydrolase-type esterase" evidence="1">
    <location>
        <begin position="9"/>
        <end position="192"/>
    </location>
</feature>
<dbReference type="InterPro" id="IPR051532">
    <property type="entry name" value="Ester_Hydrolysis_Enzymes"/>
</dbReference>
<organism evidence="2 3">
    <name type="scientific">Niallia nealsonii</name>
    <dbReference type="NCBI Taxonomy" id="115979"/>
    <lineage>
        <taxon>Bacteria</taxon>
        <taxon>Bacillati</taxon>
        <taxon>Bacillota</taxon>
        <taxon>Bacilli</taxon>
        <taxon>Bacillales</taxon>
        <taxon>Bacillaceae</taxon>
        <taxon>Niallia</taxon>
    </lineage>
</organism>
<dbReference type="GO" id="GO:0004622">
    <property type="term" value="F:phosphatidylcholine lysophospholipase activity"/>
    <property type="evidence" value="ECO:0007669"/>
    <property type="project" value="TreeGrafter"/>
</dbReference>
<dbReference type="OrthoDB" id="9794725at2"/>
<evidence type="ECO:0000259" key="1">
    <source>
        <dbReference type="Pfam" id="PF13472"/>
    </source>
</evidence>
<dbReference type="Pfam" id="PF13472">
    <property type="entry name" value="Lipase_GDSL_2"/>
    <property type="match status" value="1"/>
</dbReference>
<dbReference type="Proteomes" id="UP000233375">
    <property type="component" value="Unassembled WGS sequence"/>
</dbReference>
<dbReference type="Gene3D" id="3.40.50.1110">
    <property type="entry name" value="SGNH hydrolase"/>
    <property type="match status" value="1"/>
</dbReference>
<keyword evidence="3" id="KW-1185">Reference proteome</keyword>
<proteinExistence type="predicted"/>
<dbReference type="PANTHER" id="PTHR30383">
    <property type="entry name" value="THIOESTERASE 1/PROTEASE 1/LYSOPHOSPHOLIPASE L1"/>
    <property type="match status" value="1"/>
</dbReference>
<comment type="caution">
    <text evidence="2">The sequence shown here is derived from an EMBL/GenBank/DDBJ whole genome shotgun (WGS) entry which is preliminary data.</text>
</comment>
<keyword evidence="2" id="KW-0378">Hydrolase</keyword>
<dbReference type="AlphaFoldDB" id="A0A2N0Z500"/>
<dbReference type="PANTHER" id="PTHR30383:SF5">
    <property type="entry name" value="SGNH HYDROLASE-TYPE ESTERASE DOMAIN-CONTAINING PROTEIN"/>
    <property type="match status" value="1"/>
</dbReference>
<name>A0A2N0Z500_9BACI</name>
<dbReference type="EMBL" id="PISE01000011">
    <property type="protein sequence ID" value="PKG24592.1"/>
    <property type="molecule type" value="Genomic_DNA"/>
</dbReference>
<accession>A0A2N0Z500</accession>
<evidence type="ECO:0000313" key="3">
    <source>
        <dbReference type="Proteomes" id="UP000233375"/>
    </source>
</evidence>
<evidence type="ECO:0000313" key="2">
    <source>
        <dbReference type="EMBL" id="PKG24592.1"/>
    </source>
</evidence>
<dbReference type="InterPro" id="IPR036514">
    <property type="entry name" value="SGNH_hydro_sf"/>
</dbReference>
<dbReference type="RefSeq" id="WP_101175923.1">
    <property type="nucleotide sequence ID" value="NZ_PISE01000011.1"/>
</dbReference>
<dbReference type="SUPFAM" id="SSF52266">
    <property type="entry name" value="SGNH hydrolase"/>
    <property type="match status" value="1"/>
</dbReference>
<dbReference type="InterPro" id="IPR013830">
    <property type="entry name" value="SGNH_hydro"/>
</dbReference>
<dbReference type="CDD" id="cd01834">
    <property type="entry name" value="SGNH_hydrolase_like_2"/>
    <property type="match status" value="1"/>
</dbReference>
<gene>
    <name evidence="2" type="ORF">CWS01_04835</name>
</gene>